<evidence type="ECO:0000256" key="5">
    <source>
        <dbReference type="ARBA" id="ARBA00022692"/>
    </source>
</evidence>
<comment type="caution">
    <text evidence="10">The sequence shown here is derived from an EMBL/GenBank/DDBJ whole genome shotgun (WGS) entry which is preliminary data.</text>
</comment>
<evidence type="ECO:0000313" key="11">
    <source>
        <dbReference type="Proteomes" id="UP000585474"/>
    </source>
</evidence>
<evidence type="ECO:0000256" key="4">
    <source>
        <dbReference type="ARBA" id="ARBA00022475"/>
    </source>
</evidence>
<evidence type="ECO:0000256" key="1">
    <source>
        <dbReference type="ARBA" id="ARBA00004651"/>
    </source>
</evidence>
<feature type="transmembrane region" description="Helical" evidence="8">
    <location>
        <begin position="151"/>
        <end position="171"/>
    </location>
</feature>
<comment type="subcellular location">
    <subcellularLocation>
        <location evidence="1 8">Cell membrane</location>
        <topology evidence="1 8">Multi-pass membrane protein</topology>
    </subcellularLocation>
</comment>
<organism evidence="10 11">
    <name type="scientific">Actinidia rufa</name>
    <dbReference type="NCBI Taxonomy" id="165716"/>
    <lineage>
        <taxon>Eukaryota</taxon>
        <taxon>Viridiplantae</taxon>
        <taxon>Streptophyta</taxon>
        <taxon>Embryophyta</taxon>
        <taxon>Tracheophyta</taxon>
        <taxon>Spermatophyta</taxon>
        <taxon>Magnoliopsida</taxon>
        <taxon>eudicotyledons</taxon>
        <taxon>Gunneridae</taxon>
        <taxon>Pentapetalae</taxon>
        <taxon>asterids</taxon>
        <taxon>Ericales</taxon>
        <taxon>Actinidiaceae</taxon>
        <taxon>Actinidia</taxon>
    </lineage>
</organism>
<gene>
    <name evidence="10" type="ORF">Acr_19g0009570</name>
</gene>
<comment type="subunit">
    <text evidence="3 8">Homodimer and heterodimers.</text>
</comment>
<dbReference type="InterPro" id="IPR006702">
    <property type="entry name" value="CASP_dom"/>
</dbReference>
<keyword evidence="6 8" id="KW-1133">Transmembrane helix</keyword>
<reference evidence="10 11" key="1">
    <citation type="submission" date="2019-07" db="EMBL/GenBank/DDBJ databases">
        <title>De Novo Assembly of kiwifruit Actinidia rufa.</title>
        <authorList>
            <person name="Sugita-Konishi S."/>
            <person name="Sato K."/>
            <person name="Mori E."/>
            <person name="Abe Y."/>
            <person name="Kisaki G."/>
            <person name="Hamano K."/>
            <person name="Suezawa K."/>
            <person name="Otani M."/>
            <person name="Fukuda T."/>
            <person name="Manabe T."/>
            <person name="Gomi K."/>
            <person name="Tabuchi M."/>
            <person name="Akimitsu K."/>
            <person name="Kataoka I."/>
        </authorList>
    </citation>
    <scope>NUCLEOTIDE SEQUENCE [LARGE SCALE GENOMIC DNA]</scope>
    <source>
        <strain evidence="11">cv. Fuchu</strain>
    </source>
</reference>
<dbReference type="GO" id="GO:0005886">
    <property type="term" value="C:plasma membrane"/>
    <property type="evidence" value="ECO:0007669"/>
    <property type="project" value="UniProtKB-SubCell"/>
</dbReference>
<dbReference type="AlphaFoldDB" id="A0A7J0GB54"/>
<dbReference type="InterPro" id="IPR006459">
    <property type="entry name" value="CASP/CASPL"/>
</dbReference>
<evidence type="ECO:0000256" key="3">
    <source>
        <dbReference type="ARBA" id="ARBA00011489"/>
    </source>
</evidence>
<keyword evidence="7 8" id="KW-0472">Membrane</keyword>
<dbReference type="Pfam" id="PF04535">
    <property type="entry name" value="CASP_dom"/>
    <property type="match status" value="1"/>
</dbReference>
<dbReference type="PANTHER" id="PTHR36488:SF8">
    <property type="entry name" value="CASP-LIKE PROTEIN 1U1"/>
    <property type="match status" value="1"/>
</dbReference>
<keyword evidence="11" id="KW-1185">Reference proteome</keyword>
<keyword evidence="5 8" id="KW-0812">Transmembrane</keyword>
<dbReference type="NCBIfam" id="TIGR01569">
    <property type="entry name" value="A_tha_TIGR01569"/>
    <property type="match status" value="1"/>
</dbReference>
<dbReference type="EMBL" id="BJWL01000019">
    <property type="protein sequence ID" value="GFZ08020.1"/>
    <property type="molecule type" value="Genomic_DNA"/>
</dbReference>
<dbReference type="PANTHER" id="PTHR36488">
    <property type="entry name" value="CASP-LIKE PROTEIN 1U1"/>
    <property type="match status" value="1"/>
</dbReference>
<feature type="transmembrane region" description="Helical" evidence="8">
    <location>
        <begin position="21"/>
        <end position="42"/>
    </location>
</feature>
<protein>
    <recommendedName>
        <fullName evidence="8">CASP-like protein</fullName>
    </recommendedName>
</protein>
<feature type="transmembrane region" description="Helical" evidence="8">
    <location>
        <begin position="103"/>
        <end position="128"/>
    </location>
</feature>
<evidence type="ECO:0000259" key="9">
    <source>
        <dbReference type="Pfam" id="PF04535"/>
    </source>
</evidence>
<dbReference type="InterPro" id="IPR044173">
    <property type="entry name" value="CASPL"/>
</dbReference>
<evidence type="ECO:0000256" key="6">
    <source>
        <dbReference type="ARBA" id="ARBA00022989"/>
    </source>
</evidence>
<feature type="domain" description="Casparian strip membrane protein" evidence="9">
    <location>
        <begin position="23"/>
        <end position="164"/>
    </location>
</feature>
<dbReference type="OrthoDB" id="1904499at2759"/>
<evidence type="ECO:0000256" key="7">
    <source>
        <dbReference type="ARBA" id="ARBA00023136"/>
    </source>
</evidence>
<evidence type="ECO:0000313" key="10">
    <source>
        <dbReference type="EMBL" id="GFZ08020.1"/>
    </source>
</evidence>
<name>A0A7J0GB54_9ERIC</name>
<accession>A0A7J0GB54</accession>
<evidence type="ECO:0000256" key="2">
    <source>
        <dbReference type="ARBA" id="ARBA00007651"/>
    </source>
</evidence>
<feature type="transmembrane region" description="Helical" evidence="8">
    <location>
        <begin position="68"/>
        <end position="91"/>
    </location>
</feature>
<dbReference type="Proteomes" id="UP000585474">
    <property type="component" value="Unassembled WGS sequence"/>
</dbReference>
<keyword evidence="4 8" id="KW-1003">Cell membrane</keyword>
<comment type="similarity">
    <text evidence="2 8">Belongs to the Casparian strip membrane proteins (CASP) family.</text>
</comment>
<evidence type="ECO:0000256" key="8">
    <source>
        <dbReference type="RuleBase" id="RU361233"/>
    </source>
</evidence>
<proteinExistence type="inferred from homology"/>
<sequence>MDGVEAKTMQNPPLKTHKYSLGCQICLRLLASVASLAAVWIMRTSNQSLVLYGIHMDAKYSYSSAFKFFAVANLIACSFSVKSLFAAVILARKCSNPNKFFYLFLHDLIVMTLVMAACAAATAIGVVARNGNVHTGWIAICDNFVRFCHRITISVTLSYVSFVLYLLLTIISANKARKSL</sequence>